<organism evidence="1 2">
    <name type="scientific">Cedecea neteri</name>
    <dbReference type="NCBI Taxonomy" id="158822"/>
    <lineage>
        <taxon>Bacteria</taxon>
        <taxon>Pseudomonadati</taxon>
        <taxon>Pseudomonadota</taxon>
        <taxon>Gammaproteobacteria</taxon>
        <taxon>Enterobacterales</taxon>
        <taxon>Enterobacteriaceae</taxon>
        <taxon>Cedecea</taxon>
    </lineage>
</organism>
<proteinExistence type="predicted"/>
<dbReference type="EMBL" id="UAVU01000003">
    <property type="protein sequence ID" value="SQA97911.1"/>
    <property type="molecule type" value="Genomic_DNA"/>
</dbReference>
<name>A0A2X2T7A0_9ENTR</name>
<gene>
    <name evidence="1" type="ORF">NCTC12120_01758</name>
</gene>
<dbReference type="AlphaFoldDB" id="A0A2X2T7A0"/>
<reference evidence="1 2" key="1">
    <citation type="submission" date="2018-06" db="EMBL/GenBank/DDBJ databases">
        <authorList>
            <consortium name="Pathogen Informatics"/>
            <person name="Doyle S."/>
        </authorList>
    </citation>
    <scope>NUCLEOTIDE SEQUENCE [LARGE SCALE GENOMIC DNA]</scope>
    <source>
        <strain evidence="1 2">NCTC12120</strain>
    </source>
</reference>
<evidence type="ECO:0000313" key="2">
    <source>
        <dbReference type="Proteomes" id="UP000251197"/>
    </source>
</evidence>
<accession>A0A2X2T7A0</accession>
<evidence type="ECO:0000313" key="1">
    <source>
        <dbReference type="EMBL" id="SQA97911.1"/>
    </source>
</evidence>
<dbReference type="Proteomes" id="UP000251197">
    <property type="component" value="Unassembled WGS sequence"/>
</dbReference>
<protein>
    <submittedName>
        <fullName evidence="1">Uncharacterized protein</fullName>
    </submittedName>
</protein>
<sequence>MSSLRAFFDELALPASLVRSVAARRGRGMSPAEGPVQKITLVNIPFRPAGVPGRKPGTMAMVFMLT</sequence>